<dbReference type="Proteomes" id="UP000236319">
    <property type="component" value="Unassembled WGS sequence"/>
</dbReference>
<dbReference type="RefSeq" id="XP_028864826.1">
    <property type="nucleotide sequence ID" value="XM_029008993.1"/>
</dbReference>
<feature type="compositionally biased region" description="Basic and acidic residues" evidence="1">
    <location>
        <begin position="219"/>
        <end position="236"/>
    </location>
</feature>
<accession>A0A2H6K6F6</accession>
<name>A0A2H6K6F6_9APIC</name>
<feature type="compositionally biased region" description="Polar residues" evidence="1">
    <location>
        <begin position="184"/>
        <end position="201"/>
    </location>
</feature>
<feature type="region of interest" description="Disordered" evidence="1">
    <location>
        <begin position="217"/>
        <end position="240"/>
    </location>
</feature>
<dbReference type="EMBL" id="BDSA01000001">
    <property type="protein sequence ID" value="GBE58583.1"/>
    <property type="molecule type" value="Genomic_DNA"/>
</dbReference>
<feature type="region of interest" description="Disordered" evidence="1">
    <location>
        <begin position="184"/>
        <end position="204"/>
    </location>
</feature>
<proteinExistence type="predicted"/>
<dbReference type="OrthoDB" id="366204at2759"/>
<reference evidence="2 3" key="1">
    <citation type="journal article" date="2017" name="BMC Genomics">
        <title>Whole-genome assembly of Babesia ovata and comparative genomics between closely related pathogens.</title>
        <authorList>
            <person name="Yamagishi J."/>
            <person name="Asada M."/>
            <person name="Hakimi H."/>
            <person name="Tanaka T.Q."/>
            <person name="Sugimoto C."/>
            <person name="Kawazu S."/>
        </authorList>
    </citation>
    <scope>NUCLEOTIDE SEQUENCE [LARGE SCALE GENOMIC DNA]</scope>
    <source>
        <strain evidence="2 3">Miyake</strain>
    </source>
</reference>
<evidence type="ECO:0000313" key="3">
    <source>
        <dbReference type="Proteomes" id="UP000236319"/>
    </source>
</evidence>
<dbReference type="GeneID" id="39872353"/>
<organism evidence="2 3">
    <name type="scientific">Babesia ovata</name>
    <dbReference type="NCBI Taxonomy" id="189622"/>
    <lineage>
        <taxon>Eukaryota</taxon>
        <taxon>Sar</taxon>
        <taxon>Alveolata</taxon>
        <taxon>Apicomplexa</taxon>
        <taxon>Aconoidasida</taxon>
        <taxon>Piroplasmida</taxon>
        <taxon>Babesiidae</taxon>
        <taxon>Babesia</taxon>
    </lineage>
</organism>
<sequence>MESHRKGPKTKLKGSRSKSANQDAAASERSTEQPAKDRQMVPFFGDGEIDNTACVALKKGYTGPPRRRRRSRMPSTQDSPLPLPNGREVGVSSLPIGQLSLHTTKGSPINVDLAHLKTAGVSVSRNATIVDLSDKMSDHKNDRNSEKLGSTCTILSSVETTCGPEYESCNELLDTSGSCSDVVVNPSNDGRANPQGGASRSTQDKAKQLINMLRACTGKKKDTRASKKVTPPEKTKAKTGKATAYVVPRYLCSPDPSSIPLPGLG</sequence>
<keyword evidence="3" id="KW-1185">Reference proteome</keyword>
<evidence type="ECO:0000256" key="1">
    <source>
        <dbReference type="SAM" id="MobiDB-lite"/>
    </source>
</evidence>
<dbReference type="VEuPathDB" id="PiroplasmaDB:BOVATA_000760"/>
<comment type="caution">
    <text evidence="2">The sequence shown here is derived from an EMBL/GenBank/DDBJ whole genome shotgun (WGS) entry which is preliminary data.</text>
</comment>
<protein>
    <submittedName>
        <fullName evidence="2">Conjugal transfer protein, putative</fullName>
    </submittedName>
</protein>
<dbReference type="AlphaFoldDB" id="A0A2H6K6F6"/>
<gene>
    <name evidence="2" type="ORF">BOVATA_000760</name>
</gene>
<evidence type="ECO:0000313" key="2">
    <source>
        <dbReference type="EMBL" id="GBE58583.1"/>
    </source>
</evidence>
<feature type="region of interest" description="Disordered" evidence="1">
    <location>
        <begin position="1"/>
        <end position="88"/>
    </location>
</feature>
<feature type="compositionally biased region" description="Basic residues" evidence="1">
    <location>
        <begin position="1"/>
        <end position="16"/>
    </location>
</feature>
<feature type="compositionally biased region" description="Basic and acidic residues" evidence="1">
    <location>
        <begin position="29"/>
        <end position="39"/>
    </location>
</feature>